<dbReference type="AlphaFoldDB" id="A0A5B7GX85"/>
<proteinExistence type="predicted"/>
<comment type="caution">
    <text evidence="1">The sequence shown here is derived from an EMBL/GenBank/DDBJ whole genome shotgun (WGS) entry which is preliminary data.</text>
</comment>
<evidence type="ECO:0000313" key="2">
    <source>
        <dbReference type="Proteomes" id="UP000324222"/>
    </source>
</evidence>
<name>A0A5B7GX85_PORTR</name>
<evidence type="ECO:0000313" key="1">
    <source>
        <dbReference type="EMBL" id="MPC64991.1"/>
    </source>
</evidence>
<dbReference type="EMBL" id="VSRR010022795">
    <property type="protein sequence ID" value="MPC64991.1"/>
    <property type="molecule type" value="Genomic_DNA"/>
</dbReference>
<gene>
    <name evidence="1" type="ORF">E2C01_059114</name>
</gene>
<reference evidence="1 2" key="1">
    <citation type="submission" date="2019-05" db="EMBL/GenBank/DDBJ databases">
        <title>Another draft genome of Portunus trituberculatus and its Hox gene families provides insights of decapod evolution.</title>
        <authorList>
            <person name="Jeong J.-H."/>
            <person name="Song I."/>
            <person name="Kim S."/>
            <person name="Choi T."/>
            <person name="Kim D."/>
            <person name="Ryu S."/>
            <person name="Kim W."/>
        </authorList>
    </citation>
    <scope>NUCLEOTIDE SEQUENCE [LARGE SCALE GENOMIC DNA]</scope>
    <source>
        <tissue evidence="1">Muscle</tissue>
    </source>
</reference>
<accession>A0A5B7GX85</accession>
<sequence length="66" mass="7679">MLASNYLRFRELPSTICQMWSTFIRSAFVSSPSQQSFHTQPITTPHSLTFYHTTSRLTRHSNSPFL</sequence>
<protein>
    <submittedName>
        <fullName evidence="1">Uncharacterized protein</fullName>
    </submittedName>
</protein>
<organism evidence="1 2">
    <name type="scientific">Portunus trituberculatus</name>
    <name type="common">Swimming crab</name>
    <name type="synonym">Neptunus trituberculatus</name>
    <dbReference type="NCBI Taxonomy" id="210409"/>
    <lineage>
        <taxon>Eukaryota</taxon>
        <taxon>Metazoa</taxon>
        <taxon>Ecdysozoa</taxon>
        <taxon>Arthropoda</taxon>
        <taxon>Crustacea</taxon>
        <taxon>Multicrustacea</taxon>
        <taxon>Malacostraca</taxon>
        <taxon>Eumalacostraca</taxon>
        <taxon>Eucarida</taxon>
        <taxon>Decapoda</taxon>
        <taxon>Pleocyemata</taxon>
        <taxon>Brachyura</taxon>
        <taxon>Eubrachyura</taxon>
        <taxon>Portunoidea</taxon>
        <taxon>Portunidae</taxon>
        <taxon>Portuninae</taxon>
        <taxon>Portunus</taxon>
    </lineage>
</organism>
<keyword evidence="2" id="KW-1185">Reference proteome</keyword>
<dbReference type="Proteomes" id="UP000324222">
    <property type="component" value="Unassembled WGS sequence"/>
</dbReference>